<evidence type="ECO:0000256" key="1">
    <source>
        <dbReference type="SAM" id="Phobius"/>
    </source>
</evidence>
<accession>A0ABN3KMV9</accession>
<feature type="transmembrane region" description="Helical" evidence="1">
    <location>
        <begin position="68"/>
        <end position="93"/>
    </location>
</feature>
<feature type="transmembrane region" description="Helical" evidence="1">
    <location>
        <begin position="26"/>
        <end position="48"/>
    </location>
</feature>
<gene>
    <name evidence="3" type="ORF">GCM10009858_00750</name>
</gene>
<dbReference type="EMBL" id="BAAARE010000001">
    <property type="protein sequence ID" value="GAA2467445.1"/>
    <property type="molecule type" value="Genomic_DNA"/>
</dbReference>
<comment type="caution">
    <text evidence="3">The sequence shown here is derived from an EMBL/GenBank/DDBJ whole genome shotgun (WGS) entry which is preliminary data.</text>
</comment>
<name>A0ABN3KMV9_9MICO</name>
<dbReference type="RefSeq" id="WP_344252123.1">
    <property type="nucleotide sequence ID" value="NZ_BAAARE010000001.1"/>
</dbReference>
<dbReference type="Pfam" id="PF23636">
    <property type="entry name" value="DUF7144"/>
    <property type="match status" value="1"/>
</dbReference>
<dbReference type="InterPro" id="IPR055568">
    <property type="entry name" value="DUF7144"/>
</dbReference>
<keyword evidence="1" id="KW-1133">Transmembrane helix</keyword>
<keyword evidence="1" id="KW-0472">Membrane</keyword>
<reference evidence="3 4" key="1">
    <citation type="journal article" date="2019" name="Int. J. Syst. Evol. Microbiol.">
        <title>The Global Catalogue of Microorganisms (GCM) 10K type strain sequencing project: providing services to taxonomists for standard genome sequencing and annotation.</title>
        <authorList>
            <consortium name="The Broad Institute Genomics Platform"/>
            <consortium name="The Broad Institute Genome Sequencing Center for Infectious Disease"/>
            <person name="Wu L."/>
            <person name="Ma J."/>
        </authorList>
    </citation>
    <scope>NUCLEOTIDE SEQUENCE [LARGE SCALE GENOMIC DNA]</scope>
    <source>
        <strain evidence="3 4">JCM 16259</strain>
    </source>
</reference>
<feature type="domain" description="DUF7144" evidence="2">
    <location>
        <begin position="33"/>
        <end position="144"/>
    </location>
</feature>
<evidence type="ECO:0000313" key="4">
    <source>
        <dbReference type="Proteomes" id="UP001500730"/>
    </source>
</evidence>
<proteinExistence type="predicted"/>
<feature type="transmembrane region" description="Helical" evidence="1">
    <location>
        <begin position="100"/>
        <end position="120"/>
    </location>
</feature>
<sequence length="150" mass="15745">MAKSRPTPSARLAPARPVRAARPRRTLLAAGASTFAATVMLVAGLFQFAEGLVTLVDGPTFLVSTLSYVFTFNATAWGWFHMVIGLGAAVAGAFIFTGNLVARSVGIALAVLSALANFLWLPAYPIWAVVVIGLDVVVIWALSTVDLGEL</sequence>
<keyword evidence="4" id="KW-1185">Reference proteome</keyword>
<protein>
    <recommendedName>
        <fullName evidence="2">DUF7144 domain-containing protein</fullName>
    </recommendedName>
</protein>
<evidence type="ECO:0000259" key="2">
    <source>
        <dbReference type="Pfam" id="PF23636"/>
    </source>
</evidence>
<dbReference type="Proteomes" id="UP001500730">
    <property type="component" value="Unassembled WGS sequence"/>
</dbReference>
<keyword evidence="1" id="KW-0812">Transmembrane</keyword>
<evidence type="ECO:0000313" key="3">
    <source>
        <dbReference type="EMBL" id="GAA2467445.1"/>
    </source>
</evidence>
<organism evidence="3 4">
    <name type="scientific">Terrabacter carboxydivorans</name>
    <dbReference type="NCBI Taxonomy" id="619730"/>
    <lineage>
        <taxon>Bacteria</taxon>
        <taxon>Bacillati</taxon>
        <taxon>Actinomycetota</taxon>
        <taxon>Actinomycetes</taxon>
        <taxon>Micrococcales</taxon>
        <taxon>Intrasporangiaceae</taxon>
        <taxon>Terrabacter</taxon>
    </lineage>
</organism>